<dbReference type="EMBL" id="WTVA01000003">
    <property type="protein sequence ID" value="MZR22353.1"/>
    <property type="molecule type" value="Genomic_DNA"/>
</dbReference>
<dbReference type="InterPro" id="IPR007047">
    <property type="entry name" value="Flp_Fap"/>
</dbReference>
<keyword evidence="1" id="KW-0472">Membrane</keyword>
<keyword evidence="3" id="KW-1185">Reference proteome</keyword>
<dbReference type="Proteomes" id="UP000445696">
    <property type="component" value="Unassembled WGS sequence"/>
</dbReference>
<comment type="caution">
    <text evidence="2">The sequence shown here is derived from an EMBL/GenBank/DDBJ whole genome shotgun (WGS) entry which is preliminary data.</text>
</comment>
<dbReference type="RefSeq" id="WP_161338797.1">
    <property type="nucleotide sequence ID" value="NZ_JBHSDG010000005.1"/>
</dbReference>
<protein>
    <submittedName>
        <fullName evidence="2">Flp family type IVb pilin</fullName>
    </submittedName>
</protein>
<gene>
    <name evidence="2" type="ORF">GQF03_08420</name>
</gene>
<dbReference type="OrthoDB" id="5325135at2"/>
<sequence length="72" mass="7268">MVDFIKHFIEDETGATAIEYGLIAALVSIAAVVAFGATGDTILTAFTNIAEGFCTATGGNFSMTANGVGSCT</sequence>
<reference evidence="2 3" key="1">
    <citation type="journal article" date="2014" name="Int. J. Syst. Evol. Microbiol.">
        <title>Sneathiella chungangensis sp. nov., isolated from a marine sand, and emended description of the genus Sneathiella.</title>
        <authorList>
            <person name="Siamphan C."/>
            <person name="Kim H."/>
            <person name="Lee J.S."/>
            <person name="Kim W."/>
        </authorList>
    </citation>
    <scope>NUCLEOTIDE SEQUENCE [LARGE SCALE GENOMIC DNA]</scope>
    <source>
        <strain evidence="2 3">KCTC 32476</strain>
    </source>
</reference>
<keyword evidence="1" id="KW-0812">Transmembrane</keyword>
<keyword evidence="1" id="KW-1133">Transmembrane helix</keyword>
<dbReference type="Pfam" id="PF04964">
    <property type="entry name" value="Flp_Fap"/>
    <property type="match status" value="1"/>
</dbReference>
<proteinExistence type="predicted"/>
<evidence type="ECO:0000313" key="2">
    <source>
        <dbReference type="EMBL" id="MZR22353.1"/>
    </source>
</evidence>
<evidence type="ECO:0000256" key="1">
    <source>
        <dbReference type="SAM" id="Phobius"/>
    </source>
</evidence>
<accession>A0A845ME68</accession>
<organism evidence="2 3">
    <name type="scientific">Sneathiella chungangensis</name>
    <dbReference type="NCBI Taxonomy" id="1418234"/>
    <lineage>
        <taxon>Bacteria</taxon>
        <taxon>Pseudomonadati</taxon>
        <taxon>Pseudomonadota</taxon>
        <taxon>Alphaproteobacteria</taxon>
        <taxon>Sneathiellales</taxon>
        <taxon>Sneathiellaceae</taxon>
        <taxon>Sneathiella</taxon>
    </lineage>
</organism>
<name>A0A845ME68_9PROT</name>
<evidence type="ECO:0000313" key="3">
    <source>
        <dbReference type="Proteomes" id="UP000445696"/>
    </source>
</evidence>
<feature type="transmembrane region" description="Helical" evidence="1">
    <location>
        <begin position="20"/>
        <end position="38"/>
    </location>
</feature>
<dbReference type="AlphaFoldDB" id="A0A845ME68"/>